<evidence type="ECO:0000313" key="4">
    <source>
        <dbReference type="Proteomes" id="UP000027600"/>
    </source>
</evidence>
<dbReference type="PROSITE" id="PS51900">
    <property type="entry name" value="CB"/>
    <property type="match status" value="1"/>
</dbReference>
<protein>
    <recommendedName>
        <fullName evidence="2">Core-binding (CB) domain-containing protein</fullName>
    </recommendedName>
</protein>
<keyword evidence="4" id="KW-1185">Reference proteome</keyword>
<reference evidence="3 4" key="1">
    <citation type="journal article" date="2014" name="Int. J. Syst. Evol. Microbiol.">
        <title>Complete genome of a new Firmicutes species belonging to the dominant human colonic microbiota ('Ruminococcus bicirculans') reveals two chromosomes and a selective capacity to utilize plant glucans.</title>
        <authorList>
            <consortium name="NISC Comparative Sequencing Program"/>
            <person name="Wegmann U."/>
            <person name="Louis P."/>
            <person name="Goesmann A."/>
            <person name="Henrissat B."/>
            <person name="Duncan S.H."/>
            <person name="Flint H.J."/>
        </authorList>
    </citation>
    <scope>NUCLEOTIDE SEQUENCE [LARGE SCALE GENOMIC DNA]</scope>
    <source>
        <strain evidence="3 4">80/3</strain>
    </source>
</reference>
<evidence type="ECO:0000259" key="2">
    <source>
        <dbReference type="PROSITE" id="PS51900"/>
    </source>
</evidence>
<evidence type="ECO:0000256" key="1">
    <source>
        <dbReference type="PROSITE-ProRule" id="PRU01248"/>
    </source>
</evidence>
<dbReference type="EMBL" id="HF545617">
    <property type="protein sequence ID" value="CCO06237.1"/>
    <property type="molecule type" value="Genomic_DNA"/>
</dbReference>
<keyword evidence="1" id="KW-0238">DNA-binding</keyword>
<sequence length="66" mass="7829">MKKYNTLFELSLDDDVIEWVKSYGEDFKPKSKAAYKNLLIAYFEFLKARYEDDRLSEPQQAEDGKV</sequence>
<organism evidence="3 4">
    <name type="scientific">Ruminococcus bicirculans</name>
    <name type="common">ex Wegman et al. 2014</name>
    <dbReference type="NCBI Taxonomy" id="1160721"/>
    <lineage>
        <taxon>Bacteria</taxon>
        <taxon>Bacillati</taxon>
        <taxon>Bacillota</taxon>
        <taxon>Clostridia</taxon>
        <taxon>Eubacteriales</taxon>
        <taxon>Oscillospiraceae</taxon>
        <taxon>Ruminococcus</taxon>
    </lineage>
</organism>
<name>A0ABP1WLJ8_9FIRM</name>
<feature type="domain" description="Core-binding (CB)" evidence="2">
    <location>
        <begin position="1"/>
        <end position="47"/>
    </location>
</feature>
<dbReference type="Proteomes" id="UP000027600">
    <property type="component" value="Chromosome II"/>
</dbReference>
<gene>
    <name evidence="3" type="ORF">RBI_II00481</name>
</gene>
<dbReference type="RefSeq" id="WP_041337491.1">
    <property type="nucleotide sequence ID" value="NZ_DAWEGH010000082.1"/>
</dbReference>
<evidence type="ECO:0000313" key="3">
    <source>
        <dbReference type="EMBL" id="CCO06237.1"/>
    </source>
</evidence>
<proteinExistence type="predicted"/>
<accession>A0ABP1WLJ8</accession>
<dbReference type="InterPro" id="IPR044068">
    <property type="entry name" value="CB"/>
</dbReference>